<reference evidence="2" key="1">
    <citation type="submission" date="2020-10" db="EMBL/GenBank/DDBJ databases">
        <authorList>
            <person name="Gilroy R."/>
        </authorList>
    </citation>
    <scope>NUCLEOTIDE SEQUENCE</scope>
    <source>
        <strain evidence="2">4920</strain>
    </source>
</reference>
<evidence type="ECO:0000313" key="2">
    <source>
        <dbReference type="EMBL" id="HIV02592.1"/>
    </source>
</evidence>
<organism evidence="2 3">
    <name type="scientific">Candidatus Aphodoplasma excrementigallinarum</name>
    <dbReference type="NCBI Taxonomy" id="2840673"/>
    <lineage>
        <taxon>Bacteria</taxon>
        <taxon>Bacillati</taxon>
        <taxon>Bacillota</taxon>
        <taxon>Clostridia</taxon>
        <taxon>Eubacteriales</taxon>
        <taxon>Candidatus Aphodoplasma</taxon>
    </lineage>
</organism>
<evidence type="ECO:0000313" key="3">
    <source>
        <dbReference type="Proteomes" id="UP000886743"/>
    </source>
</evidence>
<dbReference type="Pfam" id="PF13302">
    <property type="entry name" value="Acetyltransf_3"/>
    <property type="match status" value="1"/>
</dbReference>
<proteinExistence type="predicted"/>
<name>A0A9D1T018_9FIRM</name>
<gene>
    <name evidence="2" type="ORF">IAC74_03385</name>
</gene>
<sequence length="177" mass="20191">MYAELRTQRLLLRPLDVCDLETTHAYAGDKESTKYMIALPNETLEETRELLEQASAEWRKNEPQFYEFAVVLNGLHIGGVSITLDETRREGELGWILHKDYWKKGYATETARAVKDFAINDLHVSRLIAHCDSRNTASRRVMERLGMTLLSGDGIRYNRSSPEAAKELLYGLDIGEA</sequence>
<dbReference type="InterPro" id="IPR051531">
    <property type="entry name" value="N-acetyltransferase"/>
</dbReference>
<dbReference type="PROSITE" id="PS51186">
    <property type="entry name" value="GNAT"/>
    <property type="match status" value="1"/>
</dbReference>
<dbReference type="PANTHER" id="PTHR43792:SF1">
    <property type="entry name" value="N-ACETYLTRANSFERASE DOMAIN-CONTAINING PROTEIN"/>
    <property type="match status" value="1"/>
</dbReference>
<accession>A0A9D1T018</accession>
<evidence type="ECO:0000259" key="1">
    <source>
        <dbReference type="PROSITE" id="PS51186"/>
    </source>
</evidence>
<dbReference type="PANTHER" id="PTHR43792">
    <property type="entry name" value="GNAT FAMILY, PUTATIVE (AFU_ORTHOLOGUE AFUA_3G00765)-RELATED-RELATED"/>
    <property type="match status" value="1"/>
</dbReference>
<dbReference type="AlphaFoldDB" id="A0A9D1T018"/>
<protein>
    <submittedName>
        <fullName evidence="2">GNAT family N-acetyltransferase</fullName>
    </submittedName>
</protein>
<dbReference type="Proteomes" id="UP000886743">
    <property type="component" value="Unassembled WGS sequence"/>
</dbReference>
<dbReference type="Gene3D" id="3.40.630.30">
    <property type="match status" value="1"/>
</dbReference>
<dbReference type="SUPFAM" id="SSF55729">
    <property type="entry name" value="Acyl-CoA N-acyltransferases (Nat)"/>
    <property type="match status" value="1"/>
</dbReference>
<comment type="caution">
    <text evidence="2">The sequence shown here is derived from an EMBL/GenBank/DDBJ whole genome shotgun (WGS) entry which is preliminary data.</text>
</comment>
<dbReference type="InterPro" id="IPR016181">
    <property type="entry name" value="Acyl_CoA_acyltransferase"/>
</dbReference>
<reference evidence="2" key="2">
    <citation type="journal article" date="2021" name="PeerJ">
        <title>Extensive microbial diversity within the chicken gut microbiome revealed by metagenomics and culture.</title>
        <authorList>
            <person name="Gilroy R."/>
            <person name="Ravi A."/>
            <person name="Getino M."/>
            <person name="Pursley I."/>
            <person name="Horton D.L."/>
            <person name="Alikhan N.F."/>
            <person name="Baker D."/>
            <person name="Gharbi K."/>
            <person name="Hall N."/>
            <person name="Watson M."/>
            <person name="Adriaenssens E.M."/>
            <person name="Foster-Nyarko E."/>
            <person name="Jarju S."/>
            <person name="Secka A."/>
            <person name="Antonio M."/>
            <person name="Oren A."/>
            <person name="Chaudhuri R.R."/>
            <person name="La Ragione R."/>
            <person name="Hildebrand F."/>
            <person name="Pallen M.J."/>
        </authorList>
    </citation>
    <scope>NUCLEOTIDE SEQUENCE</scope>
    <source>
        <strain evidence="2">4920</strain>
    </source>
</reference>
<feature type="domain" description="N-acetyltransferase" evidence="1">
    <location>
        <begin position="10"/>
        <end position="175"/>
    </location>
</feature>
<dbReference type="GO" id="GO:0016747">
    <property type="term" value="F:acyltransferase activity, transferring groups other than amino-acyl groups"/>
    <property type="evidence" value="ECO:0007669"/>
    <property type="project" value="InterPro"/>
</dbReference>
<dbReference type="InterPro" id="IPR000182">
    <property type="entry name" value="GNAT_dom"/>
</dbReference>
<dbReference type="EMBL" id="DVOF01000098">
    <property type="protein sequence ID" value="HIV02592.1"/>
    <property type="molecule type" value="Genomic_DNA"/>
</dbReference>